<evidence type="ECO:0000313" key="2">
    <source>
        <dbReference type="EMBL" id="GIL76644.1"/>
    </source>
</evidence>
<dbReference type="Proteomes" id="UP000747110">
    <property type="component" value="Unassembled WGS sequence"/>
</dbReference>
<dbReference type="Gene3D" id="3.20.20.80">
    <property type="entry name" value="Glycosidases"/>
    <property type="match status" value="1"/>
</dbReference>
<evidence type="ECO:0000313" key="3">
    <source>
        <dbReference type="EMBL" id="GIM04269.1"/>
    </source>
</evidence>
<sequence length="366" mass="39815">MTIKRLVGSLFGLLVLARLAVSALLPDNIAVKATPMGNAAWLYPENQQQIDDWKSQLTQYNLAAGAERAIRVLYVYSMDLEITYTKPVMGTLTKTAAAAFRTIPNVTHVAAIIDAWLGASYSNLNALTTAKLQALADAHARLYCSSTLLDGVQLDLEPYSATYKTSVLTFVKRLSQNFRNSTFCYQPKFLAFFVGPRQADTALYNALGPNGFAVISGYDLDSPGQGLAETPQQYKTNLKSNIQFVISNAATSTYGKFSIGLPFAASVCEFETAISTTDPSKVIMGYPMYSASQPSYIPAAFDVLNQTLGVNATRLDSRCLGVSVWAFLSRDVVVSGYRHMPKNAFDTPGMMTYLAGNMPRKAVMVA</sequence>
<dbReference type="SUPFAM" id="SSF51445">
    <property type="entry name" value="(Trans)glycosidases"/>
    <property type="match status" value="1"/>
</dbReference>
<feature type="chain" id="PRO_5036271507" description="GH18 domain-containing protein" evidence="1">
    <location>
        <begin position="23"/>
        <end position="366"/>
    </location>
</feature>
<dbReference type="EMBL" id="BNCP01000009">
    <property type="protein sequence ID" value="GIL76644.1"/>
    <property type="molecule type" value="Genomic_DNA"/>
</dbReference>
<dbReference type="OrthoDB" id="528393at2759"/>
<evidence type="ECO:0000313" key="4">
    <source>
        <dbReference type="Proteomes" id="UP000747110"/>
    </source>
</evidence>
<dbReference type="AlphaFoldDB" id="A0A8J4CAX5"/>
<feature type="signal peptide" evidence="1">
    <location>
        <begin position="1"/>
        <end position="22"/>
    </location>
</feature>
<proteinExistence type="predicted"/>
<evidence type="ECO:0008006" key="5">
    <source>
        <dbReference type="Google" id="ProtNLM"/>
    </source>
</evidence>
<name>A0A8J4CAX5_9CHLO</name>
<reference evidence="2" key="1">
    <citation type="journal article" date="2021" name="Proc. Natl. Acad. Sci. U.S.A.">
        <title>Three genomes in the algal genus Volvox reveal the fate of a haploid sex-determining region after a transition to homothallism.</title>
        <authorList>
            <person name="Yamamoto K."/>
            <person name="Hamaji T."/>
            <person name="Kawai-Toyooka H."/>
            <person name="Matsuzaki R."/>
            <person name="Takahashi F."/>
            <person name="Nishimura Y."/>
            <person name="Kawachi M."/>
            <person name="Noguchi H."/>
            <person name="Minakuchi Y."/>
            <person name="Umen J.G."/>
            <person name="Toyoda A."/>
            <person name="Nozaki H."/>
        </authorList>
    </citation>
    <scope>NUCLEOTIDE SEQUENCE</scope>
    <source>
        <strain evidence="3">NIES-3785</strain>
        <strain evidence="2">NIES-3786</strain>
    </source>
</reference>
<protein>
    <recommendedName>
        <fullName evidence="5">GH18 domain-containing protein</fullName>
    </recommendedName>
</protein>
<accession>A0A8J4CAX5</accession>
<gene>
    <name evidence="2" type="ORF">Vretifemale_6140</name>
    <name evidence="3" type="ORF">Vretimale_8846</name>
</gene>
<comment type="caution">
    <text evidence="2">The sequence shown here is derived from an EMBL/GenBank/DDBJ whole genome shotgun (WGS) entry which is preliminary data.</text>
</comment>
<evidence type="ECO:0000256" key="1">
    <source>
        <dbReference type="SAM" id="SignalP"/>
    </source>
</evidence>
<keyword evidence="1" id="KW-0732">Signal</keyword>
<keyword evidence="4" id="KW-1185">Reference proteome</keyword>
<dbReference type="InterPro" id="IPR017853">
    <property type="entry name" value="GH"/>
</dbReference>
<dbReference type="EMBL" id="BNCQ01000015">
    <property type="protein sequence ID" value="GIM04269.1"/>
    <property type="molecule type" value="Genomic_DNA"/>
</dbReference>
<dbReference type="Proteomes" id="UP000722791">
    <property type="component" value="Unassembled WGS sequence"/>
</dbReference>
<organism evidence="2 4">
    <name type="scientific">Volvox reticuliferus</name>
    <dbReference type="NCBI Taxonomy" id="1737510"/>
    <lineage>
        <taxon>Eukaryota</taxon>
        <taxon>Viridiplantae</taxon>
        <taxon>Chlorophyta</taxon>
        <taxon>core chlorophytes</taxon>
        <taxon>Chlorophyceae</taxon>
        <taxon>CS clade</taxon>
        <taxon>Chlamydomonadales</taxon>
        <taxon>Volvocaceae</taxon>
        <taxon>Volvox</taxon>
    </lineage>
</organism>